<sequence>METNIRCPCRKYKNTKFRTLDEVSYHLCMQGFMRKYINWTSHGEESVQEYIEAAIVPPLSEEQTPTAHVERHYSHWGDEQHMHWVQWMIFYATMLSYFSSSHNGVPDDGTRSCPVDASPSSYYYGGGPYDYESGLADRFYNVVHASDQSLWNDCTES</sequence>
<evidence type="ECO:0000259" key="1">
    <source>
        <dbReference type="Pfam" id="PF13963"/>
    </source>
</evidence>
<organism evidence="2">
    <name type="scientific">Sesamum angustifolium</name>
    <dbReference type="NCBI Taxonomy" id="2727405"/>
    <lineage>
        <taxon>Eukaryota</taxon>
        <taxon>Viridiplantae</taxon>
        <taxon>Streptophyta</taxon>
        <taxon>Embryophyta</taxon>
        <taxon>Tracheophyta</taxon>
        <taxon>Spermatophyta</taxon>
        <taxon>Magnoliopsida</taxon>
        <taxon>eudicotyledons</taxon>
        <taxon>Gunneridae</taxon>
        <taxon>Pentapetalae</taxon>
        <taxon>asterids</taxon>
        <taxon>lamiids</taxon>
        <taxon>Lamiales</taxon>
        <taxon>Pedaliaceae</taxon>
        <taxon>Sesamum</taxon>
    </lineage>
</organism>
<accession>A0AAW2JV17</accession>
<dbReference type="AlphaFoldDB" id="A0AAW2JV17"/>
<evidence type="ECO:0000313" key="2">
    <source>
        <dbReference type="EMBL" id="KAL0298146.1"/>
    </source>
</evidence>
<reference evidence="2" key="2">
    <citation type="journal article" date="2024" name="Plant">
        <title>Genomic evolution and insights into agronomic trait innovations of Sesamum species.</title>
        <authorList>
            <person name="Miao H."/>
            <person name="Wang L."/>
            <person name="Qu L."/>
            <person name="Liu H."/>
            <person name="Sun Y."/>
            <person name="Le M."/>
            <person name="Wang Q."/>
            <person name="Wei S."/>
            <person name="Zheng Y."/>
            <person name="Lin W."/>
            <person name="Duan Y."/>
            <person name="Cao H."/>
            <person name="Xiong S."/>
            <person name="Wang X."/>
            <person name="Wei L."/>
            <person name="Li C."/>
            <person name="Ma Q."/>
            <person name="Ju M."/>
            <person name="Zhao R."/>
            <person name="Li G."/>
            <person name="Mu C."/>
            <person name="Tian Q."/>
            <person name="Mei H."/>
            <person name="Zhang T."/>
            <person name="Gao T."/>
            <person name="Zhang H."/>
        </authorList>
    </citation>
    <scope>NUCLEOTIDE SEQUENCE</scope>
    <source>
        <strain evidence="2">G01</strain>
    </source>
</reference>
<name>A0AAW2JV17_9LAMI</name>
<comment type="caution">
    <text evidence="2">The sequence shown here is derived from an EMBL/GenBank/DDBJ whole genome shotgun (WGS) entry which is preliminary data.</text>
</comment>
<reference evidence="2" key="1">
    <citation type="submission" date="2020-06" db="EMBL/GenBank/DDBJ databases">
        <authorList>
            <person name="Li T."/>
            <person name="Hu X."/>
            <person name="Zhang T."/>
            <person name="Song X."/>
            <person name="Zhang H."/>
            <person name="Dai N."/>
            <person name="Sheng W."/>
            <person name="Hou X."/>
            <person name="Wei L."/>
        </authorList>
    </citation>
    <scope>NUCLEOTIDE SEQUENCE</scope>
    <source>
        <strain evidence="2">G01</strain>
        <tissue evidence="2">Leaf</tissue>
    </source>
</reference>
<dbReference type="InterPro" id="IPR029480">
    <property type="entry name" value="Transpos_assoc"/>
</dbReference>
<feature type="domain" description="Transposase-associated" evidence="1">
    <location>
        <begin position="2"/>
        <end position="44"/>
    </location>
</feature>
<gene>
    <name evidence="2" type="ORF">Sangu_3158500</name>
</gene>
<dbReference type="EMBL" id="JACGWK010000482">
    <property type="protein sequence ID" value="KAL0298146.1"/>
    <property type="molecule type" value="Genomic_DNA"/>
</dbReference>
<dbReference type="Pfam" id="PF13963">
    <property type="entry name" value="Transpos_assoc"/>
    <property type="match status" value="1"/>
</dbReference>
<protein>
    <recommendedName>
        <fullName evidence="1">Transposase-associated domain-containing protein</fullName>
    </recommendedName>
</protein>
<proteinExistence type="predicted"/>